<dbReference type="Pfam" id="PF08389">
    <property type="entry name" value="Xpo1"/>
    <property type="match status" value="1"/>
</dbReference>
<dbReference type="InterPro" id="IPR057942">
    <property type="entry name" value="TPR_TNPO3_IPO13_3rd"/>
</dbReference>
<dbReference type="Pfam" id="PF24138">
    <property type="entry name" value="TPR_TNPO3_IPO13_2nd"/>
    <property type="match status" value="1"/>
</dbReference>
<organism evidence="8">
    <name type="scientific">Lotharella globosa</name>
    <dbReference type="NCBI Taxonomy" id="91324"/>
    <lineage>
        <taxon>Eukaryota</taxon>
        <taxon>Sar</taxon>
        <taxon>Rhizaria</taxon>
        <taxon>Cercozoa</taxon>
        <taxon>Chlorarachniophyceae</taxon>
        <taxon>Lotharella</taxon>
    </lineage>
</organism>
<comment type="similarity">
    <text evidence="2">Belongs to the importin beta family.</text>
</comment>
<keyword evidence="6" id="KW-0539">Nucleus</keyword>
<keyword evidence="4" id="KW-0677">Repeat</keyword>
<dbReference type="EMBL" id="HBIV01011843">
    <property type="protein sequence ID" value="CAE0657252.1"/>
    <property type="molecule type" value="Transcribed_RNA"/>
</dbReference>
<evidence type="ECO:0000256" key="5">
    <source>
        <dbReference type="ARBA" id="ARBA00022927"/>
    </source>
</evidence>
<keyword evidence="3" id="KW-0813">Transport</keyword>
<dbReference type="InterPro" id="IPR013598">
    <property type="entry name" value="Exportin-1/Importin-b-like"/>
</dbReference>
<dbReference type="Pfam" id="PF24139">
    <property type="entry name" value="TPR_TNPO3_IPO13_4th"/>
    <property type="match status" value="1"/>
</dbReference>
<dbReference type="AlphaFoldDB" id="A0A7S3YNP9"/>
<comment type="subcellular location">
    <subcellularLocation>
        <location evidence="1">Nucleus</location>
    </subcellularLocation>
</comment>
<evidence type="ECO:0000313" key="8">
    <source>
        <dbReference type="EMBL" id="CAE0657252.1"/>
    </source>
</evidence>
<dbReference type="SUPFAM" id="SSF48371">
    <property type="entry name" value="ARM repeat"/>
    <property type="match status" value="1"/>
</dbReference>
<dbReference type="InterPro" id="IPR058537">
    <property type="entry name" value="TPR_TNPO3_IPO13_4th"/>
</dbReference>
<name>A0A7S3YNP9_9EUKA</name>
<dbReference type="GO" id="GO:0005737">
    <property type="term" value="C:cytoplasm"/>
    <property type="evidence" value="ECO:0007669"/>
    <property type="project" value="TreeGrafter"/>
</dbReference>
<evidence type="ECO:0000256" key="6">
    <source>
        <dbReference type="ARBA" id="ARBA00023242"/>
    </source>
</evidence>
<dbReference type="Pfam" id="PF24140">
    <property type="entry name" value="TPR_TNPO3_IPO13_3rd"/>
    <property type="match status" value="1"/>
</dbReference>
<protein>
    <recommendedName>
        <fullName evidence="7">Exportin-1/Importin-beta-like domain-containing protein</fullName>
    </recommendedName>
</protein>
<dbReference type="InterPro" id="IPR016024">
    <property type="entry name" value="ARM-type_fold"/>
</dbReference>
<dbReference type="Gene3D" id="1.25.10.10">
    <property type="entry name" value="Leucine-rich Repeat Variant"/>
    <property type="match status" value="1"/>
</dbReference>
<dbReference type="GO" id="GO:0005634">
    <property type="term" value="C:nucleus"/>
    <property type="evidence" value="ECO:0007669"/>
    <property type="project" value="UniProtKB-SubCell"/>
</dbReference>
<reference evidence="8" key="1">
    <citation type="submission" date="2021-01" db="EMBL/GenBank/DDBJ databases">
        <authorList>
            <person name="Corre E."/>
            <person name="Pelletier E."/>
            <person name="Niang G."/>
            <person name="Scheremetjew M."/>
            <person name="Finn R."/>
            <person name="Kale V."/>
            <person name="Holt S."/>
            <person name="Cochrane G."/>
            <person name="Meng A."/>
            <person name="Brown T."/>
            <person name="Cohen L."/>
        </authorList>
    </citation>
    <scope>NUCLEOTIDE SEQUENCE</scope>
    <source>
        <strain evidence="8">CCCM811</strain>
    </source>
</reference>
<dbReference type="InterPro" id="IPR040520">
    <property type="entry name" value="Importin_rep_3"/>
</dbReference>
<feature type="domain" description="Exportin-1/Importin-beta-like" evidence="7">
    <location>
        <begin position="106"/>
        <end position="249"/>
    </location>
</feature>
<dbReference type="InterPro" id="IPR051345">
    <property type="entry name" value="Importin_beta-like_NTR"/>
</dbReference>
<dbReference type="PANTHER" id="PTHR12363">
    <property type="entry name" value="TRANSPORTIN 3 AND IMPORTIN 13"/>
    <property type="match status" value="1"/>
</dbReference>
<sequence>MNGNMGESVKLVLQAVQALFNPDTPPDKREDANRWVINFKKRKEAWQVANIILGQPNLGREAYNYAAFTLRTKIMYDFQDLKTPELRRQLRDQVMKHAFNHVGDSVRVQLALAVTMLAIHMVENEWQTALKDIVRGLGKNPRTAMVLLDILTMLPEECVNRRIRCRRKVQEHAKETFSKDAAKILGVLKTYMHQAGANVQLQKKVYSCFLSWVRYCNVSAEMLMNDPLFKFTFQAVRKEELFNIAVEVLTELVVLTADMKKYTPAVRILVPQILSLGGKYDAALREGDEETCKTLTRLFVEMGERYMPMILAGGTEASQAVAILLKCSSNPDKSIASMTFNFWYLVSRKVTGSEDQKLKALFKQPFMQMVVRLKNVMQYPPEVKQVSDDRQALDDYKRYRYFAADALVDTESVVGIRPVLHVLLKELQKEWAAYQKNPQNWQAVEACLYCFRSVAKRVPANESEILPQLMRFILTPMLEQHSALRYTSTLIVGRFNEWINSHPDFIQPLLNFVVKGLQHNLLLVVSSAAYAFNYVCLGCSRILAERFMGPLFQVYTRSSGLRINERKEIVEGVTCVIGKLPKHKYREALTELIKPLAAVLQRAAESKVVNDEHKTQVSHALDLIAQAFMTLPERGAEQAAIILSQLKGLLDNAMKRYLADDALMERVCRCWKYGIRATKLHFKPMLPPLLHQLSQYFPKYPHSSFLYIVCVCVNEFGAHLQYQELLARAYKTFSEHGMSTLKTAEAYNQKPDIVGDFFDMQKRYLTHCPQIVFGSELIVHVFKCALVGVFVGHKDACSMLMKFFATFIKSGAELQHRPDRIPNSGPATKMLQSIMINYGERLTTGLMQGIAGKLPSSRIDFVIEVIEALVKYCGRVSRMWFEKALRTLRPTEHPTHEQFIERLFQPRRERQHFQRMIKDNVKEFASALRAHLHG</sequence>
<gene>
    <name evidence="8" type="ORF">LGLO00237_LOCUS8819</name>
</gene>
<evidence type="ECO:0000256" key="1">
    <source>
        <dbReference type="ARBA" id="ARBA00004123"/>
    </source>
</evidence>
<evidence type="ECO:0000256" key="4">
    <source>
        <dbReference type="ARBA" id="ARBA00022737"/>
    </source>
</evidence>
<evidence type="ECO:0000256" key="2">
    <source>
        <dbReference type="ARBA" id="ARBA00007991"/>
    </source>
</evidence>
<proteinExistence type="inferred from homology"/>
<dbReference type="InterPro" id="IPR011989">
    <property type="entry name" value="ARM-like"/>
</dbReference>
<keyword evidence="5" id="KW-0653">Protein transport</keyword>
<dbReference type="PANTHER" id="PTHR12363:SF33">
    <property type="entry name" value="IMPORTIN-13"/>
    <property type="match status" value="1"/>
</dbReference>
<evidence type="ECO:0000256" key="3">
    <source>
        <dbReference type="ARBA" id="ARBA00022448"/>
    </source>
</evidence>
<evidence type="ECO:0000259" key="7">
    <source>
        <dbReference type="Pfam" id="PF08389"/>
    </source>
</evidence>
<accession>A0A7S3YNP9</accession>
<dbReference type="Pfam" id="PF18806">
    <property type="entry name" value="Importin_rep_3"/>
    <property type="match status" value="1"/>
</dbReference>
<dbReference type="GO" id="GO:0006606">
    <property type="term" value="P:protein import into nucleus"/>
    <property type="evidence" value="ECO:0007669"/>
    <property type="project" value="TreeGrafter"/>
</dbReference>
<dbReference type="InterPro" id="IPR057941">
    <property type="entry name" value="TPR_TNPO3_IPO13_2nd"/>
</dbReference>